<proteinExistence type="predicted"/>
<feature type="compositionally biased region" description="Polar residues" evidence="7">
    <location>
        <begin position="1007"/>
        <end position="1023"/>
    </location>
</feature>
<evidence type="ECO:0000256" key="6">
    <source>
        <dbReference type="ARBA" id="ARBA00022918"/>
    </source>
</evidence>
<dbReference type="FunFam" id="1.10.340.70:FF:000001">
    <property type="entry name" value="Retrovirus-related Pol polyprotein from transposon gypsy-like Protein"/>
    <property type="match status" value="1"/>
</dbReference>
<dbReference type="GO" id="GO:0003964">
    <property type="term" value="F:RNA-directed DNA polymerase activity"/>
    <property type="evidence" value="ECO:0007669"/>
    <property type="project" value="UniProtKB-KW"/>
</dbReference>
<name>A0A2G8KK06_STIJA</name>
<keyword evidence="4" id="KW-0255">Endonuclease</keyword>
<evidence type="ECO:0000256" key="2">
    <source>
        <dbReference type="ARBA" id="ARBA00022695"/>
    </source>
</evidence>
<comment type="caution">
    <text evidence="10">The sequence shown here is derived from an EMBL/GenBank/DDBJ whole genome shotgun (WGS) entry which is preliminary data.</text>
</comment>
<feature type="compositionally biased region" description="Basic residues" evidence="7">
    <location>
        <begin position="971"/>
        <end position="981"/>
    </location>
</feature>
<dbReference type="PANTHER" id="PTHR37984:SF15">
    <property type="entry name" value="INTEGRASE CATALYTIC DOMAIN-CONTAINING PROTEIN"/>
    <property type="match status" value="1"/>
</dbReference>
<dbReference type="InterPro" id="IPR041588">
    <property type="entry name" value="Integrase_H2C2"/>
</dbReference>
<evidence type="ECO:0000313" key="10">
    <source>
        <dbReference type="EMBL" id="PIK48336.1"/>
    </source>
</evidence>
<dbReference type="Pfam" id="PF00078">
    <property type="entry name" value="RVT_1"/>
    <property type="match status" value="1"/>
</dbReference>
<evidence type="ECO:0000256" key="3">
    <source>
        <dbReference type="ARBA" id="ARBA00022722"/>
    </source>
</evidence>
<dbReference type="InterPro" id="IPR043502">
    <property type="entry name" value="DNA/RNA_pol_sf"/>
</dbReference>
<feature type="region of interest" description="Disordered" evidence="7">
    <location>
        <begin position="959"/>
        <end position="1053"/>
    </location>
</feature>
<dbReference type="Pfam" id="PF17917">
    <property type="entry name" value="RT_RNaseH"/>
    <property type="match status" value="1"/>
</dbReference>
<evidence type="ECO:0000259" key="9">
    <source>
        <dbReference type="PROSITE" id="PS50994"/>
    </source>
</evidence>
<accession>A0A2G8KK06</accession>
<evidence type="ECO:0008006" key="12">
    <source>
        <dbReference type="Google" id="ProtNLM"/>
    </source>
</evidence>
<dbReference type="CDD" id="cd09274">
    <property type="entry name" value="RNase_HI_RT_Ty3"/>
    <property type="match status" value="1"/>
</dbReference>
<dbReference type="EMBL" id="MRZV01000527">
    <property type="protein sequence ID" value="PIK48336.1"/>
    <property type="molecule type" value="Genomic_DNA"/>
</dbReference>
<keyword evidence="5" id="KW-0378">Hydrolase</keyword>
<dbReference type="InterPro" id="IPR000477">
    <property type="entry name" value="RT_dom"/>
</dbReference>
<evidence type="ECO:0000256" key="4">
    <source>
        <dbReference type="ARBA" id="ARBA00022759"/>
    </source>
</evidence>
<dbReference type="InterPro" id="IPR041373">
    <property type="entry name" value="RT_RNaseH"/>
</dbReference>
<keyword evidence="3" id="KW-0540">Nuclease</keyword>
<feature type="compositionally biased region" description="Basic and acidic residues" evidence="7">
    <location>
        <begin position="982"/>
        <end position="991"/>
    </location>
</feature>
<feature type="domain" description="Reverse transcriptase" evidence="8">
    <location>
        <begin position="57"/>
        <end position="236"/>
    </location>
</feature>
<dbReference type="GO" id="GO:0016787">
    <property type="term" value="F:hydrolase activity"/>
    <property type="evidence" value="ECO:0007669"/>
    <property type="project" value="UniProtKB-KW"/>
</dbReference>
<dbReference type="Proteomes" id="UP000230750">
    <property type="component" value="Unassembled WGS sequence"/>
</dbReference>
<evidence type="ECO:0000256" key="7">
    <source>
        <dbReference type="SAM" id="MobiDB-lite"/>
    </source>
</evidence>
<gene>
    <name evidence="10" type="ORF">BSL78_14785</name>
</gene>
<dbReference type="GO" id="GO:0003676">
    <property type="term" value="F:nucleic acid binding"/>
    <property type="evidence" value="ECO:0007669"/>
    <property type="project" value="InterPro"/>
</dbReference>
<evidence type="ECO:0000256" key="1">
    <source>
        <dbReference type="ARBA" id="ARBA00022679"/>
    </source>
</evidence>
<keyword evidence="6" id="KW-0695">RNA-directed DNA polymerase</keyword>
<keyword evidence="11" id="KW-1185">Reference proteome</keyword>
<dbReference type="PROSITE" id="PS50994">
    <property type="entry name" value="INTEGRASE"/>
    <property type="match status" value="1"/>
</dbReference>
<organism evidence="10 11">
    <name type="scientific">Stichopus japonicus</name>
    <name type="common">Sea cucumber</name>
    <dbReference type="NCBI Taxonomy" id="307972"/>
    <lineage>
        <taxon>Eukaryota</taxon>
        <taxon>Metazoa</taxon>
        <taxon>Echinodermata</taxon>
        <taxon>Eleutherozoa</taxon>
        <taxon>Echinozoa</taxon>
        <taxon>Holothuroidea</taxon>
        <taxon>Aspidochirotacea</taxon>
        <taxon>Aspidochirotida</taxon>
        <taxon>Stichopodidae</taxon>
        <taxon>Apostichopus</taxon>
    </lineage>
</organism>
<keyword evidence="1" id="KW-0808">Transferase</keyword>
<dbReference type="InterPro" id="IPR043128">
    <property type="entry name" value="Rev_trsase/Diguanyl_cyclase"/>
</dbReference>
<sequence length="1166" mass="133445">MLTEECHAFARNDDDLGTIPTLKMKIQLDDDVPVQKSYISVPPPLYKEVKEYVKDLISRGWVKKSQSSYSSPMVCVRKKDGTLRLCIDFRQLNLKTIADRQPIPRVQDILDSLGGNRWFSTLDQGKAYHQGFVDEPSQHLTAFITPWGLYEWVRIPFGLKNAPAAFQRCMEACLGDLNNEICVTYLDDILVYGETFTQHLLRLRQVLQRVQEHGMKLKAAKCKLFKQQVRYLGRVITSEGHMADPSDTAALQALKETSPRTVGDVRKLMGFIGYYRRYIQDFSRLAKPLYDLLSPPGKKGKGKRGMGQLPSKTQVEWTARHQEIIEMLVNKLAQPPVMAFPEYDQPFVVHTDASQEGLGAVLYQRQSGKLRVISYASRCLSPAEQNYHLHSGKLEFLALKWSITEKFRDYLFYAPSFQVYTDNNPLTYVLSSAKLNATGQRWVAELADFHFSIKYRPGRNNSDADTLSRMPLQIENFIDECSEEVNLCAVQAIGAAVQAQAQGEQCPWVMAVTGDPDGAGDIEQPPSTMYQISKEEILEAQLADEAIGRVIKLKGKGQRPNTVDWKKESVSTRAMLREWNRLSIGDNGLLYRDTPTRHQLVLPATFRDRVYNDLHIEMGHLGMDRVMDLARQRFYWPNMERDVETFIKKKCRCLCQKKPARPLKAPLVPIVTSEPLELVSIDFLHLERSAGGYEYILVIVDHFTRFAQAYPTRNKMAKTAADCVFNNFVMRFGFPKRILHDQGGEFQNKLFHRLQELSGVKDSKTTPYHPECNGKAERFNRTLLGMLRTLAESKKSRWSDNLQKVVHAYNATRSEATGFSPMYLMFGRHPRLPIDLAFGLGNQQDSQGDPVKFAQHWKTAMKEAYELAKRAAVKNSQKGKRYYDKGKLPAPLEPGNRVLVRNVGRSEGPNKLGSFWEEKVYRVVKRHSPDLPVYDVAPEDGIGRQKTVHRNMLLSCELFTPERPAKDRRSQTHRPKPRQRARFVEDCKDSGSDSEDDDFYLVREPLNTMNQSGGPNGEVNQNDLMPVGSAQQDDLMPEGSAQQEQVAERYPTRQRRPKQMFTYDQLGVPRQYQPEVNHVQTRIAHNGDMSTLPDVERRTEYNGQIEHYIKPEDRILWQPAPPIYQGPGWYPPPVPPYNASGGPIFTQLCQPQMHEMYHPQTYQPVW</sequence>
<dbReference type="Gene3D" id="1.10.340.70">
    <property type="match status" value="1"/>
</dbReference>
<dbReference type="Gene3D" id="3.10.10.10">
    <property type="entry name" value="HIV Type 1 Reverse Transcriptase, subunit A, domain 1"/>
    <property type="match status" value="1"/>
</dbReference>
<dbReference type="GO" id="GO:0004519">
    <property type="term" value="F:endonuclease activity"/>
    <property type="evidence" value="ECO:0007669"/>
    <property type="project" value="UniProtKB-KW"/>
</dbReference>
<dbReference type="InterPro" id="IPR001584">
    <property type="entry name" value="Integrase_cat-core"/>
</dbReference>
<dbReference type="Gene3D" id="3.30.70.270">
    <property type="match status" value="2"/>
</dbReference>
<dbReference type="SUPFAM" id="SSF56672">
    <property type="entry name" value="DNA/RNA polymerases"/>
    <property type="match status" value="1"/>
</dbReference>
<dbReference type="InterPro" id="IPR036397">
    <property type="entry name" value="RNaseH_sf"/>
</dbReference>
<dbReference type="InterPro" id="IPR050951">
    <property type="entry name" value="Retrovirus_Pol_polyprotein"/>
</dbReference>
<dbReference type="FunFam" id="3.30.420.10:FF:000032">
    <property type="entry name" value="Retrovirus-related Pol polyprotein from transposon 297-like Protein"/>
    <property type="match status" value="1"/>
</dbReference>
<dbReference type="PROSITE" id="PS50878">
    <property type="entry name" value="RT_POL"/>
    <property type="match status" value="1"/>
</dbReference>
<evidence type="ECO:0000256" key="5">
    <source>
        <dbReference type="ARBA" id="ARBA00022801"/>
    </source>
</evidence>
<dbReference type="OrthoDB" id="4369127at2759"/>
<dbReference type="GO" id="GO:0015074">
    <property type="term" value="P:DNA integration"/>
    <property type="evidence" value="ECO:0007669"/>
    <property type="project" value="InterPro"/>
</dbReference>
<evidence type="ECO:0000259" key="8">
    <source>
        <dbReference type="PROSITE" id="PS50878"/>
    </source>
</evidence>
<dbReference type="CDD" id="cd01647">
    <property type="entry name" value="RT_LTR"/>
    <property type="match status" value="1"/>
</dbReference>
<reference evidence="10 11" key="1">
    <citation type="journal article" date="2017" name="PLoS Biol.">
        <title>The sea cucumber genome provides insights into morphological evolution and visceral regeneration.</title>
        <authorList>
            <person name="Zhang X."/>
            <person name="Sun L."/>
            <person name="Yuan J."/>
            <person name="Sun Y."/>
            <person name="Gao Y."/>
            <person name="Zhang L."/>
            <person name="Li S."/>
            <person name="Dai H."/>
            <person name="Hamel J.F."/>
            <person name="Liu C."/>
            <person name="Yu Y."/>
            <person name="Liu S."/>
            <person name="Lin W."/>
            <person name="Guo K."/>
            <person name="Jin S."/>
            <person name="Xu P."/>
            <person name="Storey K.B."/>
            <person name="Huan P."/>
            <person name="Zhang T."/>
            <person name="Zhou Y."/>
            <person name="Zhang J."/>
            <person name="Lin C."/>
            <person name="Li X."/>
            <person name="Xing L."/>
            <person name="Huo D."/>
            <person name="Sun M."/>
            <person name="Wang L."/>
            <person name="Mercier A."/>
            <person name="Li F."/>
            <person name="Yang H."/>
            <person name="Xiang J."/>
        </authorList>
    </citation>
    <scope>NUCLEOTIDE SEQUENCE [LARGE SCALE GENOMIC DNA]</scope>
    <source>
        <strain evidence="10">Shaxun</strain>
        <tissue evidence="10">Muscle</tissue>
    </source>
</reference>
<dbReference type="InterPro" id="IPR012337">
    <property type="entry name" value="RNaseH-like_sf"/>
</dbReference>
<dbReference type="STRING" id="307972.A0A2G8KK06"/>
<keyword evidence="2" id="KW-0548">Nucleotidyltransferase</keyword>
<feature type="domain" description="Integrase catalytic" evidence="9">
    <location>
        <begin position="671"/>
        <end position="829"/>
    </location>
</feature>
<dbReference type="Gene3D" id="3.30.420.10">
    <property type="entry name" value="Ribonuclease H-like superfamily/Ribonuclease H"/>
    <property type="match status" value="1"/>
</dbReference>
<dbReference type="SUPFAM" id="SSF53098">
    <property type="entry name" value="Ribonuclease H-like"/>
    <property type="match status" value="1"/>
</dbReference>
<dbReference type="Pfam" id="PF00665">
    <property type="entry name" value="rve"/>
    <property type="match status" value="1"/>
</dbReference>
<dbReference type="AlphaFoldDB" id="A0A2G8KK06"/>
<evidence type="ECO:0000313" key="11">
    <source>
        <dbReference type="Proteomes" id="UP000230750"/>
    </source>
</evidence>
<protein>
    <recommendedName>
        <fullName evidence="12">Retrovirus-related Pol polyprotein from transposon</fullName>
    </recommendedName>
</protein>
<dbReference type="PANTHER" id="PTHR37984">
    <property type="entry name" value="PROTEIN CBG26694"/>
    <property type="match status" value="1"/>
</dbReference>
<dbReference type="Pfam" id="PF17921">
    <property type="entry name" value="Integrase_H2C2"/>
    <property type="match status" value="1"/>
</dbReference>